<dbReference type="Proteomes" id="UP000229340">
    <property type="component" value="Chromosome"/>
</dbReference>
<reference evidence="2" key="1">
    <citation type="submission" date="2017-11" db="EMBL/GenBank/DDBJ databases">
        <title>Complete genome sequence of Moraxella osloensis NP7 isolated from human skin.</title>
        <authorList>
            <person name="Lee K."/>
            <person name="Lim J.Y."/>
            <person name="Hwang I."/>
        </authorList>
    </citation>
    <scope>NUCLEOTIDE SEQUENCE [LARGE SCALE GENOMIC DNA]</scope>
    <source>
        <strain evidence="2">NP7</strain>
    </source>
</reference>
<evidence type="ECO:0000313" key="1">
    <source>
        <dbReference type="EMBL" id="ATR78322.1"/>
    </source>
</evidence>
<dbReference type="EMBL" id="CP024443">
    <property type="protein sequence ID" value="ATR78322.1"/>
    <property type="molecule type" value="Genomic_DNA"/>
</dbReference>
<gene>
    <name evidence="1" type="ORF">NP7_03020</name>
</gene>
<sequence>MMRNEPISNSSIANSPIKNAMMAVAMMLFLALSFKLSSDLTMDTQPSISPTDAVVSTLNQPSQQVVLSTHN</sequence>
<evidence type="ECO:0000313" key="2">
    <source>
        <dbReference type="Proteomes" id="UP000229340"/>
    </source>
</evidence>
<name>A0A2D2LTH8_FAUOS</name>
<dbReference type="AlphaFoldDB" id="A0A2D2LTH8"/>
<organism evidence="1 2">
    <name type="scientific">Faucicola osloensis</name>
    <name type="common">Moraxella osloensis</name>
    <dbReference type="NCBI Taxonomy" id="34062"/>
    <lineage>
        <taxon>Bacteria</taxon>
        <taxon>Pseudomonadati</taxon>
        <taxon>Pseudomonadota</taxon>
        <taxon>Gammaproteobacteria</taxon>
        <taxon>Moraxellales</taxon>
        <taxon>Moraxellaceae</taxon>
        <taxon>Faucicola</taxon>
    </lineage>
</organism>
<dbReference type="RefSeq" id="WP_145958779.1">
    <property type="nucleotide sequence ID" value="NZ_CP024443.1"/>
</dbReference>
<accession>A0A2D2LTH8</accession>
<protein>
    <submittedName>
        <fullName evidence="1">Uncharacterized protein</fullName>
    </submittedName>
</protein>
<proteinExistence type="predicted"/>